<evidence type="ECO:0000313" key="2">
    <source>
        <dbReference type="Proteomes" id="UP000298663"/>
    </source>
</evidence>
<reference evidence="1 2" key="2">
    <citation type="journal article" date="2019" name="G3 (Bethesda)">
        <title>Hybrid Assembly of the Genome of the Entomopathogenic Nematode Steinernema carpocapsae Identifies the X-Chromosome.</title>
        <authorList>
            <person name="Serra L."/>
            <person name="Macchietto M."/>
            <person name="Macias-Munoz A."/>
            <person name="McGill C.J."/>
            <person name="Rodriguez I.M."/>
            <person name="Rodriguez B."/>
            <person name="Murad R."/>
            <person name="Mortazavi A."/>
        </authorList>
    </citation>
    <scope>NUCLEOTIDE SEQUENCE [LARGE SCALE GENOMIC DNA]</scope>
    <source>
        <strain evidence="1 2">ALL</strain>
    </source>
</reference>
<dbReference type="Proteomes" id="UP000298663">
    <property type="component" value="Unassembled WGS sequence"/>
</dbReference>
<protein>
    <submittedName>
        <fullName evidence="1">Uncharacterized protein</fullName>
    </submittedName>
</protein>
<organism evidence="1 2">
    <name type="scientific">Steinernema carpocapsae</name>
    <name type="common">Entomopathogenic nematode</name>
    <dbReference type="NCBI Taxonomy" id="34508"/>
    <lineage>
        <taxon>Eukaryota</taxon>
        <taxon>Metazoa</taxon>
        <taxon>Ecdysozoa</taxon>
        <taxon>Nematoda</taxon>
        <taxon>Chromadorea</taxon>
        <taxon>Rhabditida</taxon>
        <taxon>Tylenchina</taxon>
        <taxon>Panagrolaimomorpha</taxon>
        <taxon>Strongyloidoidea</taxon>
        <taxon>Steinernematidae</taxon>
        <taxon>Steinernema</taxon>
    </lineage>
</organism>
<reference evidence="1 2" key="1">
    <citation type="journal article" date="2015" name="Genome Biol.">
        <title>Comparative genomics of Steinernema reveals deeply conserved gene regulatory networks.</title>
        <authorList>
            <person name="Dillman A.R."/>
            <person name="Macchietto M."/>
            <person name="Porter C.F."/>
            <person name="Rogers A."/>
            <person name="Williams B."/>
            <person name="Antoshechkin I."/>
            <person name="Lee M.M."/>
            <person name="Goodwin Z."/>
            <person name="Lu X."/>
            <person name="Lewis E.E."/>
            <person name="Goodrich-Blair H."/>
            <person name="Stock S.P."/>
            <person name="Adams B.J."/>
            <person name="Sternberg P.W."/>
            <person name="Mortazavi A."/>
        </authorList>
    </citation>
    <scope>NUCLEOTIDE SEQUENCE [LARGE SCALE GENOMIC DNA]</scope>
    <source>
        <strain evidence="1 2">ALL</strain>
    </source>
</reference>
<dbReference type="AlphaFoldDB" id="A0A4U5NWJ8"/>
<name>A0A4U5NWJ8_STECR</name>
<accession>A0A4U5NWJ8</accession>
<proteinExistence type="predicted"/>
<keyword evidence="2" id="KW-1185">Reference proteome</keyword>
<evidence type="ECO:0000313" key="1">
    <source>
        <dbReference type="EMBL" id="TKR87866.1"/>
    </source>
</evidence>
<comment type="caution">
    <text evidence="1">The sequence shown here is derived from an EMBL/GenBank/DDBJ whole genome shotgun (WGS) entry which is preliminary data.</text>
</comment>
<gene>
    <name evidence="1" type="ORF">L596_012200</name>
</gene>
<sequence>MDSFALSIFLTFCPSEQGAFHYKKLLSVDFSSLPPELVFHIFRFFDQKLLRFCRLPISLKVSIDGGNLIARYTGRRNWTNPILYTQTLPKIPKHCTFREITLALDDIDSALEFFEQVENAIFIYISFYKLVNDQNKLVKLLNIISSFSSLYSVTFFKNNNLTIDAFRKANLSGVKPKGFRMVSNQFTAEDALYLAQHICHQLTIQYIKLENVEKLVPVVEFLIDVENDLDVGLFLVDNPETITAYFRKLNLPSGVKLYGDFVKSNLRLMKKKDWTIYVCFAYKDAIRFSKVLYYTKKFKC</sequence>
<dbReference type="EMBL" id="AZBU02000003">
    <property type="protein sequence ID" value="TKR87866.1"/>
    <property type="molecule type" value="Genomic_DNA"/>
</dbReference>